<evidence type="ECO:0000313" key="3">
    <source>
        <dbReference type="Proteomes" id="UP000012174"/>
    </source>
</evidence>
<feature type="transmembrane region" description="Helical" evidence="1">
    <location>
        <begin position="33"/>
        <end position="54"/>
    </location>
</feature>
<keyword evidence="1" id="KW-0812">Transmembrane</keyword>
<keyword evidence="1" id="KW-1133">Transmembrane helix</keyword>
<gene>
    <name evidence="2" type="ORF">UCREL1_128</name>
</gene>
<dbReference type="EMBL" id="KB705373">
    <property type="protein sequence ID" value="EMR72813.1"/>
    <property type="molecule type" value="Genomic_DNA"/>
</dbReference>
<feature type="transmembrane region" description="Helical" evidence="1">
    <location>
        <begin position="66"/>
        <end position="84"/>
    </location>
</feature>
<dbReference type="KEGG" id="ela:UCREL1_128"/>
<evidence type="ECO:0000256" key="1">
    <source>
        <dbReference type="SAM" id="Phobius"/>
    </source>
</evidence>
<protein>
    <submittedName>
        <fullName evidence="2">Uncharacterized protein</fullName>
    </submittedName>
</protein>
<dbReference type="OrthoDB" id="3009728at2759"/>
<proteinExistence type="predicted"/>
<sequence length="104" mass="10856">MIGKPVKDCKECLADGVIRCILNDVGEDAKVNMAAASVFLGLLPSILSFAGLRTIETGLLAQRRPLLALITGFGAPAVSPLHAFDYHNGPVELLSDAPGKSSPI</sequence>
<accession>M7T7D9</accession>
<keyword evidence="1" id="KW-0472">Membrane</keyword>
<name>M7T7D9_EUTLA</name>
<organism evidence="2 3">
    <name type="scientific">Eutypa lata (strain UCR-EL1)</name>
    <name type="common">Grapevine dieback disease fungus</name>
    <name type="synonym">Eutypa armeniacae</name>
    <dbReference type="NCBI Taxonomy" id="1287681"/>
    <lineage>
        <taxon>Eukaryota</taxon>
        <taxon>Fungi</taxon>
        <taxon>Dikarya</taxon>
        <taxon>Ascomycota</taxon>
        <taxon>Pezizomycotina</taxon>
        <taxon>Sordariomycetes</taxon>
        <taxon>Xylariomycetidae</taxon>
        <taxon>Xylariales</taxon>
        <taxon>Diatrypaceae</taxon>
        <taxon>Eutypa</taxon>
    </lineage>
</organism>
<evidence type="ECO:0000313" key="2">
    <source>
        <dbReference type="EMBL" id="EMR72813.1"/>
    </source>
</evidence>
<dbReference type="HOGENOM" id="CLU_2250154_0_0_1"/>
<dbReference type="Proteomes" id="UP000012174">
    <property type="component" value="Unassembled WGS sequence"/>
</dbReference>
<dbReference type="AlphaFoldDB" id="M7T7D9"/>
<reference evidence="3" key="1">
    <citation type="journal article" date="2013" name="Genome Announc.">
        <title>Draft genome sequence of the grapevine dieback fungus Eutypa lata UCR-EL1.</title>
        <authorList>
            <person name="Blanco-Ulate B."/>
            <person name="Rolshausen P.E."/>
            <person name="Cantu D."/>
        </authorList>
    </citation>
    <scope>NUCLEOTIDE SEQUENCE [LARGE SCALE GENOMIC DNA]</scope>
    <source>
        <strain evidence="3">UCR-EL1</strain>
    </source>
</reference>
<keyword evidence="3" id="KW-1185">Reference proteome</keyword>